<keyword evidence="7 8" id="KW-0472">Membrane</keyword>
<dbReference type="AlphaFoldDB" id="A0A919BNP7"/>
<reference evidence="10" key="2">
    <citation type="submission" date="2020-09" db="EMBL/GenBank/DDBJ databases">
        <authorList>
            <person name="Sun Q."/>
            <person name="Kim S."/>
        </authorList>
    </citation>
    <scope>NUCLEOTIDE SEQUENCE</scope>
    <source>
        <strain evidence="10">KCTC 42731</strain>
    </source>
</reference>
<dbReference type="GO" id="GO:0016020">
    <property type="term" value="C:membrane"/>
    <property type="evidence" value="ECO:0007669"/>
    <property type="project" value="UniProtKB-SubCell"/>
</dbReference>
<dbReference type="InterPro" id="IPR035952">
    <property type="entry name" value="Rhomboid-like_sf"/>
</dbReference>
<dbReference type="RefSeq" id="WP_189772990.1">
    <property type="nucleotide sequence ID" value="NZ_BNCK01000008.1"/>
</dbReference>
<name>A0A919BNP7_9GAMM</name>
<dbReference type="InterPro" id="IPR023826">
    <property type="entry name" value="Rhom-like_SP_proteobac"/>
</dbReference>
<dbReference type="NCBIfam" id="TIGR03902">
    <property type="entry name" value="rhom_GG_sort"/>
    <property type="match status" value="1"/>
</dbReference>
<evidence type="ECO:0000256" key="8">
    <source>
        <dbReference type="SAM" id="Phobius"/>
    </source>
</evidence>
<evidence type="ECO:0000256" key="2">
    <source>
        <dbReference type="ARBA" id="ARBA00009045"/>
    </source>
</evidence>
<evidence type="ECO:0000256" key="3">
    <source>
        <dbReference type="ARBA" id="ARBA00022670"/>
    </source>
</evidence>
<reference evidence="10" key="1">
    <citation type="journal article" date="2014" name="Int. J. Syst. Evol. Microbiol.">
        <title>Complete genome sequence of Corynebacterium casei LMG S-19264T (=DSM 44701T), isolated from a smear-ripened cheese.</title>
        <authorList>
            <consortium name="US DOE Joint Genome Institute (JGI-PGF)"/>
            <person name="Walter F."/>
            <person name="Albersmeier A."/>
            <person name="Kalinowski J."/>
            <person name="Ruckert C."/>
        </authorList>
    </citation>
    <scope>NUCLEOTIDE SEQUENCE</scope>
    <source>
        <strain evidence="10">KCTC 42731</strain>
    </source>
</reference>
<evidence type="ECO:0000256" key="6">
    <source>
        <dbReference type="ARBA" id="ARBA00022989"/>
    </source>
</evidence>
<dbReference type="PANTHER" id="PTHR43066:SF1">
    <property type="entry name" value="RHOMBOID PROTEIN 2"/>
    <property type="match status" value="1"/>
</dbReference>
<feature type="transmembrane region" description="Helical" evidence="8">
    <location>
        <begin position="182"/>
        <end position="202"/>
    </location>
</feature>
<dbReference type="SUPFAM" id="SSF144091">
    <property type="entry name" value="Rhomboid-like"/>
    <property type="match status" value="1"/>
</dbReference>
<feature type="transmembrane region" description="Helical" evidence="8">
    <location>
        <begin position="12"/>
        <end position="36"/>
    </location>
</feature>
<keyword evidence="11" id="KW-1185">Reference proteome</keyword>
<organism evidence="10 11">
    <name type="scientific">Thalassotalea marina</name>
    <dbReference type="NCBI Taxonomy" id="1673741"/>
    <lineage>
        <taxon>Bacteria</taxon>
        <taxon>Pseudomonadati</taxon>
        <taxon>Pseudomonadota</taxon>
        <taxon>Gammaproteobacteria</taxon>
        <taxon>Alteromonadales</taxon>
        <taxon>Colwelliaceae</taxon>
        <taxon>Thalassotalea</taxon>
    </lineage>
</organism>
<evidence type="ECO:0000256" key="4">
    <source>
        <dbReference type="ARBA" id="ARBA00022692"/>
    </source>
</evidence>
<proteinExistence type="inferred from homology"/>
<dbReference type="Pfam" id="PF01694">
    <property type="entry name" value="Rhomboid"/>
    <property type="match status" value="1"/>
</dbReference>
<comment type="similarity">
    <text evidence="2">Belongs to the peptidase S54 family.</text>
</comment>
<dbReference type="Gene3D" id="1.20.1540.10">
    <property type="entry name" value="Rhomboid-like"/>
    <property type="match status" value="1"/>
</dbReference>
<evidence type="ECO:0000313" key="11">
    <source>
        <dbReference type="Proteomes" id="UP000623842"/>
    </source>
</evidence>
<evidence type="ECO:0000256" key="7">
    <source>
        <dbReference type="ARBA" id="ARBA00023136"/>
    </source>
</evidence>
<comment type="subcellular location">
    <subcellularLocation>
        <location evidence="1">Membrane</location>
        <topology evidence="1">Multi-pass membrane protein</topology>
    </subcellularLocation>
</comment>
<gene>
    <name evidence="10" type="ORF">GCM10017161_33560</name>
</gene>
<sequence>MVNFKLRVTWYSLFKSACLFWPFLFFGLMVVLLHFLPALTPVLEYNKIEVQQGQYWRIFTGHLLHTNSYHLWLNLAALVLLALLHNKFYSPLLLLAFYIFTAAAVSLGIFLFTPNMLFYVGLSGVLHGLFVLGALFDIKHNDKTGYLLFIGVILKVLHEQTYGATDSLKQLIEADVAINAHLFGMCAGIVYFFLHTLYRIYLAKLHK</sequence>
<dbReference type="GO" id="GO:0006508">
    <property type="term" value="P:proteolysis"/>
    <property type="evidence" value="ECO:0007669"/>
    <property type="project" value="UniProtKB-KW"/>
</dbReference>
<dbReference type="InterPro" id="IPR022764">
    <property type="entry name" value="Peptidase_S54_rhomboid_dom"/>
</dbReference>
<evidence type="ECO:0000256" key="1">
    <source>
        <dbReference type="ARBA" id="ARBA00004141"/>
    </source>
</evidence>
<protein>
    <submittedName>
        <fullName evidence="10">Rhombosortase</fullName>
    </submittedName>
</protein>
<dbReference type="PANTHER" id="PTHR43066">
    <property type="entry name" value="RHOMBOID-RELATED PROTEIN"/>
    <property type="match status" value="1"/>
</dbReference>
<evidence type="ECO:0000313" key="10">
    <source>
        <dbReference type="EMBL" id="GHG02026.1"/>
    </source>
</evidence>
<keyword evidence="6 8" id="KW-1133">Transmembrane helix</keyword>
<dbReference type="EMBL" id="BNCK01000008">
    <property type="protein sequence ID" value="GHG02026.1"/>
    <property type="molecule type" value="Genomic_DNA"/>
</dbReference>
<keyword evidence="5" id="KW-0378">Hydrolase</keyword>
<comment type="caution">
    <text evidence="10">The sequence shown here is derived from an EMBL/GenBank/DDBJ whole genome shotgun (WGS) entry which is preliminary data.</text>
</comment>
<feature type="transmembrane region" description="Helical" evidence="8">
    <location>
        <begin position="92"/>
        <end position="112"/>
    </location>
</feature>
<dbReference type="GO" id="GO:0004252">
    <property type="term" value="F:serine-type endopeptidase activity"/>
    <property type="evidence" value="ECO:0007669"/>
    <property type="project" value="InterPro"/>
</dbReference>
<evidence type="ECO:0000259" key="9">
    <source>
        <dbReference type="Pfam" id="PF01694"/>
    </source>
</evidence>
<keyword evidence="4 8" id="KW-0812">Transmembrane</keyword>
<accession>A0A919BNP7</accession>
<feature type="transmembrane region" description="Helical" evidence="8">
    <location>
        <begin position="69"/>
        <end position="85"/>
    </location>
</feature>
<dbReference type="Proteomes" id="UP000623842">
    <property type="component" value="Unassembled WGS sequence"/>
</dbReference>
<feature type="domain" description="Peptidase S54 rhomboid" evidence="9">
    <location>
        <begin position="52"/>
        <end position="194"/>
    </location>
</feature>
<evidence type="ECO:0000256" key="5">
    <source>
        <dbReference type="ARBA" id="ARBA00022801"/>
    </source>
</evidence>
<keyword evidence="3" id="KW-0645">Protease</keyword>
<feature type="transmembrane region" description="Helical" evidence="8">
    <location>
        <begin position="118"/>
        <end position="138"/>
    </location>
</feature>